<dbReference type="EMBL" id="MU266630">
    <property type="protein sequence ID" value="KAH7919785.1"/>
    <property type="molecule type" value="Genomic_DNA"/>
</dbReference>
<evidence type="ECO:0000313" key="2">
    <source>
        <dbReference type="Proteomes" id="UP000790709"/>
    </source>
</evidence>
<reference evidence="1" key="1">
    <citation type="journal article" date="2021" name="New Phytol.">
        <title>Evolutionary innovations through gain and loss of genes in the ectomycorrhizal Boletales.</title>
        <authorList>
            <person name="Wu G."/>
            <person name="Miyauchi S."/>
            <person name="Morin E."/>
            <person name="Kuo A."/>
            <person name="Drula E."/>
            <person name="Varga T."/>
            <person name="Kohler A."/>
            <person name="Feng B."/>
            <person name="Cao Y."/>
            <person name="Lipzen A."/>
            <person name="Daum C."/>
            <person name="Hundley H."/>
            <person name="Pangilinan J."/>
            <person name="Johnson J."/>
            <person name="Barry K."/>
            <person name="LaButti K."/>
            <person name="Ng V."/>
            <person name="Ahrendt S."/>
            <person name="Min B."/>
            <person name="Choi I.G."/>
            <person name="Park H."/>
            <person name="Plett J.M."/>
            <person name="Magnuson J."/>
            <person name="Spatafora J.W."/>
            <person name="Nagy L.G."/>
            <person name="Henrissat B."/>
            <person name="Grigoriev I.V."/>
            <person name="Yang Z.L."/>
            <person name="Xu J."/>
            <person name="Martin F.M."/>
        </authorList>
    </citation>
    <scope>NUCLEOTIDE SEQUENCE</scope>
    <source>
        <strain evidence="1">KUC20120723A-06</strain>
    </source>
</reference>
<comment type="caution">
    <text evidence="1">The sequence shown here is derived from an EMBL/GenBank/DDBJ whole genome shotgun (WGS) entry which is preliminary data.</text>
</comment>
<accession>A0ACB8B1Z6</accession>
<proteinExistence type="predicted"/>
<organism evidence="1 2">
    <name type="scientific">Leucogyrophana mollusca</name>
    <dbReference type="NCBI Taxonomy" id="85980"/>
    <lineage>
        <taxon>Eukaryota</taxon>
        <taxon>Fungi</taxon>
        <taxon>Dikarya</taxon>
        <taxon>Basidiomycota</taxon>
        <taxon>Agaricomycotina</taxon>
        <taxon>Agaricomycetes</taxon>
        <taxon>Agaricomycetidae</taxon>
        <taxon>Boletales</taxon>
        <taxon>Boletales incertae sedis</taxon>
        <taxon>Leucogyrophana</taxon>
    </lineage>
</organism>
<sequence>MQAARTAVDQRQCESCRAQVGKLSGVACLPPAATRQQKTHTFRIRGMSGAVENEGVFHQQRRAPSIQRPTQMTDMEGILERPRTRFDARQAKQPPNETVTKMPCFPPYTPTSTCTTQPSPSSTTTARARSQRPLLPAPPHLTTTPPMPTRASPAPPCPSYFPAALPRSPAPTRHTPPPHNQI</sequence>
<dbReference type="Proteomes" id="UP000790709">
    <property type="component" value="Unassembled WGS sequence"/>
</dbReference>
<keyword evidence="2" id="KW-1185">Reference proteome</keyword>
<gene>
    <name evidence="1" type="ORF">BV22DRAFT_844515</name>
</gene>
<evidence type="ECO:0000313" key="1">
    <source>
        <dbReference type="EMBL" id="KAH7919785.1"/>
    </source>
</evidence>
<protein>
    <submittedName>
        <fullName evidence="1">Uncharacterized protein</fullName>
    </submittedName>
</protein>
<name>A0ACB8B1Z6_9AGAM</name>